<evidence type="ECO:0000313" key="1">
    <source>
        <dbReference type="EMBL" id="KAG0426311.1"/>
    </source>
</evidence>
<comment type="caution">
    <text evidence="1">The sequence shown here is derived from an EMBL/GenBank/DDBJ whole genome shotgun (WGS) entry which is preliminary data.</text>
</comment>
<dbReference type="EMBL" id="JABSTQ010009731">
    <property type="protein sequence ID" value="KAG0426311.1"/>
    <property type="molecule type" value="Genomic_DNA"/>
</dbReference>
<proteinExistence type="predicted"/>
<protein>
    <submittedName>
        <fullName evidence="1">Uncharacterized protein</fullName>
    </submittedName>
</protein>
<gene>
    <name evidence="1" type="ORF">HPB47_026579</name>
</gene>
<evidence type="ECO:0000313" key="2">
    <source>
        <dbReference type="Proteomes" id="UP000805193"/>
    </source>
</evidence>
<organism evidence="1 2">
    <name type="scientific">Ixodes persulcatus</name>
    <name type="common">Taiga tick</name>
    <dbReference type="NCBI Taxonomy" id="34615"/>
    <lineage>
        <taxon>Eukaryota</taxon>
        <taxon>Metazoa</taxon>
        <taxon>Ecdysozoa</taxon>
        <taxon>Arthropoda</taxon>
        <taxon>Chelicerata</taxon>
        <taxon>Arachnida</taxon>
        <taxon>Acari</taxon>
        <taxon>Parasitiformes</taxon>
        <taxon>Ixodida</taxon>
        <taxon>Ixodoidea</taxon>
        <taxon>Ixodidae</taxon>
        <taxon>Ixodinae</taxon>
        <taxon>Ixodes</taxon>
    </lineage>
</organism>
<sequence>MSNINAFLIFLPRYSEPLVQALVFRKCSIALKLNNEDGKPAPAPAREVVKEAQVFIIQHALKASAHHEPGLKVSP</sequence>
<reference evidence="1 2" key="1">
    <citation type="journal article" date="2020" name="Cell">
        <title>Large-Scale Comparative Analyses of Tick Genomes Elucidate Their Genetic Diversity and Vector Capacities.</title>
        <authorList>
            <consortium name="Tick Genome and Microbiome Consortium (TIGMIC)"/>
            <person name="Jia N."/>
            <person name="Wang J."/>
            <person name="Shi W."/>
            <person name="Du L."/>
            <person name="Sun Y."/>
            <person name="Zhan W."/>
            <person name="Jiang J.F."/>
            <person name="Wang Q."/>
            <person name="Zhang B."/>
            <person name="Ji P."/>
            <person name="Bell-Sakyi L."/>
            <person name="Cui X.M."/>
            <person name="Yuan T.T."/>
            <person name="Jiang B.G."/>
            <person name="Yang W.F."/>
            <person name="Lam T.T."/>
            <person name="Chang Q.C."/>
            <person name="Ding S.J."/>
            <person name="Wang X.J."/>
            <person name="Zhu J.G."/>
            <person name="Ruan X.D."/>
            <person name="Zhao L."/>
            <person name="Wei J.T."/>
            <person name="Ye R.Z."/>
            <person name="Que T.C."/>
            <person name="Du C.H."/>
            <person name="Zhou Y.H."/>
            <person name="Cheng J.X."/>
            <person name="Dai P.F."/>
            <person name="Guo W.B."/>
            <person name="Han X.H."/>
            <person name="Huang E.J."/>
            <person name="Li L.F."/>
            <person name="Wei W."/>
            <person name="Gao Y.C."/>
            <person name="Liu J.Z."/>
            <person name="Shao H.Z."/>
            <person name="Wang X."/>
            <person name="Wang C.C."/>
            <person name="Yang T.C."/>
            <person name="Huo Q.B."/>
            <person name="Li W."/>
            <person name="Chen H.Y."/>
            <person name="Chen S.E."/>
            <person name="Zhou L.G."/>
            <person name="Ni X.B."/>
            <person name="Tian J.H."/>
            <person name="Sheng Y."/>
            <person name="Liu T."/>
            <person name="Pan Y.S."/>
            <person name="Xia L.Y."/>
            <person name="Li J."/>
            <person name="Zhao F."/>
            <person name="Cao W.C."/>
        </authorList>
    </citation>
    <scope>NUCLEOTIDE SEQUENCE [LARGE SCALE GENOMIC DNA]</scope>
    <source>
        <strain evidence="1">Iper-2018</strain>
    </source>
</reference>
<accession>A0AC60Q088</accession>
<keyword evidence="2" id="KW-1185">Reference proteome</keyword>
<dbReference type="Proteomes" id="UP000805193">
    <property type="component" value="Unassembled WGS sequence"/>
</dbReference>
<name>A0AC60Q088_IXOPE</name>